<dbReference type="Proteomes" id="UP001165101">
    <property type="component" value="Unassembled WGS sequence"/>
</dbReference>
<name>A0ACB5TLA7_CANBO</name>
<keyword evidence="2" id="KW-1185">Reference proteome</keyword>
<evidence type="ECO:0000313" key="2">
    <source>
        <dbReference type="Proteomes" id="UP001165101"/>
    </source>
</evidence>
<evidence type="ECO:0000313" key="1">
    <source>
        <dbReference type="EMBL" id="GME89645.1"/>
    </source>
</evidence>
<dbReference type="EMBL" id="BSXV01000562">
    <property type="protein sequence ID" value="GME89645.1"/>
    <property type="molecule type" value="Genomic_DNA"/>
</dbReference>
<reference evidence="1" key="1">
    <citation type="submission" date="2023-04" db="EMBL/GenBank/DDBJ databases">
        <title>Candida boidinii NBRC 1967.</title>
        <authorList>
            <person name="Ichikawa N."/>
            <person name="Sato H."/>
            <person name="Tonouchi N."/>
        </authorList>
    </citation>
    <scope>NUCLEOTIDE SEQUENCE</scope>
    <source>
        <strain evidence="1">NBRC 1967</strain>
    </source>
</reference>
<sequence length="269" mass="30282">MLSRRSRVLSIQYPIARLINSRYQNRYTTTTNLGLGTRYLYKSASILTHGNKEIINEIDTANDKISSSTVQNVIETRDIIANSSNVDEPVKASLDANKPHDSNTKRKPKGKIPRSNQMPSRPTISENNIEEKFIKGGSGKGGQKINKTNSKVQLTYIPTGLVVTSQATRSRDQNRKIARQILAAKIEEMEKGENSRTAIVIKRKQMVKARAKRKTKAKYKKLAEKEQDNAATILKNDNEVEIAVEDKDDEIAVIIEEDDQFDDPVKTKN</sequence>
<organism evidence="1 2">
    <name type="scientific">Candida boidinii</name>
    <name type="common">Yeast</name>
    <dbReference type="NCBI Taxonomy" id="5477"/>
    <lineage>
        <taxon>Eukaryota</taxon>
        <taxon>Fungi</taxon>
        <taxon>Dikarya</taxon>
        <taxon>Ascomycota</taxon>
        <taxon>Saccharomycotina</taxon>
        <taxon>Pichiomycetes</taxon>
        <taxon>Pichiales</taxon>
        <taxon>Pichiaceae</taxon>
        <taxon>Ogataea</taxon>
        <taxon>Ogataea/Candida clade</taxon>
    </lineage>
</organism>
<proteinExistence type="predicted"/>
<protein>
    <submittedName>
        <fullName evidence="1">Unnamed protein product</fullName>
    </submittedName>
</protein>
<gene>
    <name evidence="1" type="ORF">Cboi01_000149000</name>
</gene>
<accession>A0ACB5TLA7</accession>
<comment type="caution">
    <text evidence="1">The sequence shown here is derived from an EMBL/GenBank/DDBJ whole genome shotgun (WGS) entry which is preliminary data.</text>
</comment>